<feature type="compositionally biased region" description="Basic and acidic residues" evidence="1">
    <location>
        <begin position="161"/>
        <end position="174"/>
    </location>
</feature>
<feature type="region of interest" description="Disordered" evidence="1">
    <location>
        <begin position="603"/>
        <end position="623"/>
    </location>
</feature>
<sequence length="623" mass="69724">PTQAQPQLRTHAQPQVHTLPFGPTQAQTIVPIQAQTLVPTQAQPQVRNHAQPQVQQHPIRPDHGLPQHPYPLQGGIGQNWHPNHNPWVPQSAQAQGNAPPHYPVVGYPRHVTPHNPYYWPSMPNYGMNPAPYMPPVDMQARAPYQNPAVGHYLQYGSLQSKKELPTSSGDKKLPTPEGDAAAARQDDTKSAAARQDDTKPVDVREQIIAREIFNVVKKYMDPDNNNNNSSSSKPHAECDSPDKQEPNTSLTAEQTKKDNKVQSNNHKNDEDEDEKLMGFVTKACYEELNARVTSLGTENQDLKMLITKLTSRLDAIESASIKSAASQAELSKKLDILDVAATKISHSDAELKEKIENLNTTCFELIKDISCVEERLKALESGYVNSKLAIIGFNARLDTIERMMMPCHDNNLENNPGEVMWRRDCSCCHPCSPSCEACAQEDSCYNGLQIDPNADFNQNTDCIFEPAVSIAKMTDTDPKFVVFNEPTRTIGQNPNSEFEEEATSVVAEEQISAFEAKPISSIWGEPIPSVEEDATCANGKETTDVPTEPTNEMEYEDWINEKYNIWYNSIINNFEAKVNKPNTKGEQRIKYSRETLLDLSFKPMSQSKPKNVPNKLCRKITKK</sequence>
<dbReference type="EMBL" id="GECU01007417">
    <property type="protein sequence ID" value="JAT00290.1"/>
    <property type="molecule type" value="Transcribed_RNA"/>
</dbReference>
<feature type="compositionally biased region" description="Basic and acidic residues" evidence="1">
    <location>
        <begin position="234"/>
        <end position="245"/>
    </location>
</feature>
<feature type="compositionally biased region" description="Basic and acidic residues" evidence="1">
    <location>
        <begin position="184"/>
        <end position="203"/>
    </location>
</feature>
<feature type="non-terminal residue" evidence="3">
    <location>
        <position position="1"/>
    </location>
</feature>
<gene>
    <name evidence="3" type="ORF">g.38504</name>
    <name evidence="2" type="ORF">g.38510</name>
</gene>
<organism evidence="3">
    <name type="scientific">Homalodisca liturata</name>
    <dbReference type="NCBI Taxonomy" id="320908"/>
    <lineage>
        <taxon>Eukaryota</taxon>
        <taxon>Metazoa</taxon>
        <taxon>Ecdysozoa</taxon>
        <taxon>Arthropoda</taxon>
        <taxon>Hexapoda</taxon>
        <taxon>Insecta</taxon>
        <taxon>Pterygota</taxon>
        <taxon>Neoptera</taxon>
        <taxon>Paraneoptera</taxon>
        <taxon>Hemiptera</taxon>
        <taxon>Auchenorrhyncha</taxon>
        <taxon>Membracoidea</taxon>
        <taxon>Cicadellidae</taxon>
        <taxon>Cicadellinae</taxon>
        <taxon>Proconiini</taxon>
        <taxon>Homalodisca</taxon>
    </lineage>
</organism>
<protein>
    <submittedName>
        <fullName evidence="3">Uncharacterized protein</fullName>
    </submittedName>
</protein>
<proteinExistence type="predicted"/>
<feature type="region of interest" description="Disordered" evidence="1">
    <location>
        <begin position="219"/>
        <end position="274"/>
    </location>
</feature>
<reference evidence="3" key="1">
    <citation type="submission" date="2015-11" db="EMBL/GenBank/DDBJ databases">
        <title>De novo transcriptome assembly of four potential Pierce s Disease insect vectors from Arizona vineyards.</title>
        <authorList>
            <person name="Tassone E.E."/>
        </authorList>
    </citation>
    <scope>NUCLEOTIDE SEQUENCE</scope>
</reference>
<dbReference type="EMBL" id="GECU01018363">
    <property type="protein sequence ID" value="JAS89343.1"/>
    <property type="molecule type" value="Transcribed_RNA"/>
</dbReference>
<accession>A0A1B6JM90</accession>
<feature type="region of interest" description="Disordered" evidence="1">
    <location>
        <begin position="161"/>
        <end position="203"/>
    </location>
</feature>
<evidence type="ECO:0000256" key="1">
    <source>
        <dbReference type="SAM" id="MobiDB-lite"/>
    </source>
</evidence>
<evidence type="ECO:0000313" key="3">
    <source>
        <dbReference type="EMBL" id="JAT00290.1"/>
    </source>
</evidence>
<name>A0A1B6JM90_9HEMI</name>
<dbReference type="AlphaFoldDB" id="A0A1B6JM90"/>
<evidence type="ECO:0000313" key="2">
    <source>
        <dbReference type="EMBL" id="JAS89343.1"/>
    </source>
</evidence>